<sequence length="130" mass="14335">MTVRMKRVLTWVAVVMAMIAGLAMPATQSASAKKYNPADDAIMSASVFKRMGRVYYHKRVFTYYSPNGSGFYGMGAYTSDGTYTLNGRDKQGYLILANNKKFGTKIKTPLGIGVVHDRGTYGGHYDIVVK</sequence>
<organism evidence="2 3">
    <name type="scientific">Secundilactobacillus similis DSM 23365 = JCM 2765</name>
    <dbReference type="NCBI Taxonomy" id="1423804"/>
    <lineage>
        <taxon>Bacteria</taxon>
        <taxon>Bacillati</taxon>
        <taxon>Bacillota</taxon>
        <taxon>Bacilli</taxon>
        <taxon>Lactobacillales</taxon>
        <taxon>Lactobacillaceae</taxon>
        <taxon>Secundilactobacillus</taxon>
    </lineage>
</organism>
<evidence type="ECO:0000256" key="1">
    <source>
        <dbReference type="SAM" id="SignalP"/>
    </source>
</evidence>
<keyword evidence="1" id="KW-0732">Signal</keyword>
<dbReference type="EMBL" id="AYZM01000178">
    <property type="protein sequence ID" value="KRN15598.1"/>
    <property type="molecule type" value="Genomic_DNA"/>
</dbReference>
<accession>A0A0R2EH44</accession>
<dbReference type="AlphaFoldDB" id="A0A0R2EH44"/>
<evidence type="ECO:0008006" key="4">
    <source>
        <dbReference type="Google" id="ProtNLM"/>
    </source>
</evidence>
<evidence type="ECO:0000313" key="3">
    <source>
        <dbReference type="Proteomes" id="UP000051442"/>
    </source>
</evidence>
<proteinExistence type="predicted"/>
<comment type="caution">
    <text evidence="2">The sequence shown here is derived from an EMBL/GenBank/DDBJ whole genome shotgun (WGS) entry which is preliminary data.</text>
</comment>
<evidence type="ECO:0000313" key="2">
    <source>
        <dbReference type="EMBL" id="KRN15598.1"/>
    </source>
</evidence>
<name>A0A0R2EH44_9LACO</name>
<protein>
    <recommendedName>
        <fullName evidence="4">3D domain-containing protein</fullName>
    </recommendedName>
</protein>
<dbReference type="STRING" id="1423804.FD14_GL002942"/>
<dbReference type="PATRIC" id="fig|1423804.4.peg.3166"/>
<gene>
    <name evidence="2" type="ORF">FD14_GL002942</name>
</gene>
<feature type="signal peptide" evidence="1">
    <location>
        <begin position="1"/>
        <end position="32"/>
    </location>
</feature>
<reference evidence="2 3" key="1">
    <citation type="journal article" date="2015" name="Genome Announc.">
        <title>Expanding the biotechnology potential of lactobacilli through comparative genomics of 213 strains and associated genera.</title>
        <authorList>
            <person name="Sun Z."/>
            <person name="Harris H.M."/>
            <person name="McCann A."/>
            <person name="Guo C."/>
            <person name="Argimon S."/>
            <person name="Zhang W."/>
            <person name="Yang X."/>
            <person name="Jeffery I.B."/>
            <person name="Cooney J.C."/>
            <person name="Kagawa T.F."/>
            <person name="Liu W."/>
            <person name="Song Y."/>
            <person name="Salvetti E."/>
            <person name="Wrobel A."/>
            <person name="Rasinkangas P."/>
            <person name="Parkhill J."/>
            <person name="Rea M.C."/>
            <person name="O'Sullivan O."/>
            <person name="Ritari J."/>
            <person name="Douillard F.P."/>
            <person name="Paul Ross R."/>
            <person name="Yang R."/>
            <person name="Briner A.E."/>
            <person name="Felis G.E."/>
            <person name="de Vos W.M."/>
            <person name="Barrangou R."/>
            <person name="Klaenhammer T.R."/>
            <person name="Caufield P.W."/>
            <person name="Cui Y."/>
            <person name="Zhang H."/>
            <person name="O'Toole P.W."/>
        </authorList>
    </citation>
    <scope>NUCLEOTIDE SEQUENCE [LARGE SCALE GENOMIC DNA]</scope>
    <source>
        <strain evidence="2 3">DSM 23365</strain>
    </source>
</reference>
<feature type="chain" id="PRO_5006416494" description="3D domain-containing protein" evidence="1">
    <location>
        <begin position="33"/>
        <end position="130"/>
    </location>
</feature>
<keyword evidence="3" id="KW-1185">Reference proteome</keyword>
<dbReference type="Proteomes" id="UP000051442">
    <property type="component" value="Unassembled WGS sequence"/>
</dbReference>